<feature type="region of interest" description="Disordered" evidence="1">
    <location>
        <begin position="1"/>
        <end position="74"/>
    </location>
</feature>
<dbReference type="RefSeq" id="XP_007835584.1">
    <property type="nucleotide sequence ID" value="XM_007837393.1"/>
</dbReference>
<evidence type="ECO:0000313" key="2">
    <source>
        <dbReference type="EMBL" id="ETS78959.1"/>
    </source>
</evidence>
<dbReference type="HOGENOM" id="CLU_2688597_0_0_1"/>
<feature type="compositionally biased region" description="Polar residues" evidence="1">
    <location>
        <begin position="65"/>
        <end position="74"/>
    </location>
</feature>
<dbReference type="KEGG" id="pfy:PFICI_08812"/>
<name>W3WYU8_PESFW</name>
<gene>
    <name evidence="2" type="ORF">PFICI_08812</name>
</gene>
<accession>W3WYU8</accession>
<dbReference type="EMBL" id="KI912114">
    <property type="protein sequence ID" value="ETS78959.1"/>
    <property type="molecule type" value="Genomic_DNA"/>
</dbReference>
<proteinExistence type="predicted"/>
<evidence type="ECO:0000313" key="3">
    <source>
        <dbReference type="Proteomes" id="UP000030651"/>
    </source>
</evidence>
<evidence type="ECO:0000256" key="1">
    <source>
        <dbReference type="SAM" id="MobiDB-lite"/>
    </source>
</evidence>
<keyword evidence="3" id="KW-1185">Reference proteome</keyword>
<dbReference type="Proteomes" id="UP000030651">
    <property type="component" value="Unassembled WGS sequence"/>
</dbReference>
<sequence>MAGDHGSDTVDTAHHVSPPHDATTESASLDDDNHEPDRSRDSALFGGQDEIISQLEVDSNRSDNDSSLGSEITS</sequence>
<dbReference type="AlphaFoldDB" id="W3WYU8"/>
<protein>
    <submittedName>
        <fullName evidence="2">Uncharacterized protein</fullName>
    </submittedName>
</protein>
<reference evidence="3" key="1">
    <citation type="journal article" date="2015" name="BMC Genomics">
        <title>Genomic and transcriptomic analysis of the endophytic fungus Pestalotiopsis fici reveals its lifestyle and high potential for synthesis of natural products.</title>
        <authorList>
            <person name="Wang X."/>
            <person name="Zhang X."/>
            <person name="Liu L."/>
            <person name="Xiang M."/>
            <person name="Wang W."/>
            <person name="Sun X."/>
            <person name="Che Y."/>
            <person name="Guo L."/>
            <person name="Liu G."/>
            <person name="Guo L."/>
            <person name="Wang C."/>
            <person name="Yin W.B."/>
            <person name="Stadler M."/>
            <person name="Zhang X."/>
            <person name="Liu X."/>
        </authorList>
    </citation>
    <scope>NUCLEOTIDE SEQUENCE [LARGE SCALE GENOMIC DNA]</scope>
    <source>
        <strain evidence="3">W106-1 / CGMCC3.15140</strain>
    </source>
</reference>
<feature type="compositionally biased region" description="Basic and acidic residues" evidence="1">
    <location>
        <begin position="1"/>
        <end position="14"/>
    </location>
</feature>
<dbReference type="GeneID" id="19273825"/>
<dbReference type="InParanoid" id="W3WYU8"/>
<organism evidence="2 3">
    <name type="scientific">Pestalotiopsis fici (strain W106-1 / CGMCC3.15140)</name>
    <dbReference type="NCBI Taxonomy" id="1229662"/>
    <lineage>
        <taxon>Eukaryota</taxon>
        <taxon>Fungi</taxon>
        <taxon>Dikarya</taxon>
        <taxon>Ascomycota</taxon>
        <taxon>Pezizomycotina</taxon>
        <taxon>Sordariomycetes</taxon>
        <taxon>Xylariomycetidae</taxon>
        <taxon>Amphisphaeriales</taxon>
        <taxon>Sporocadaceae</taxon>
        <taxon>Pestalotiopsis</taxon>
    </lineage>
</organism>